<evidence type="ECO:0000256" key="6">
    <source>
        <dbReference type="ARBA" id="ARBA00022989"/>
    </source>
</evidence>
<feature type="region of interest" description="Disordered" evidence="11">
    <location>
        <begin position="91"/>
        <end position="120"/>
    </location>
</feature>
<evidence type="ECO:0000313" key="13">
    <source>
        <dbReference type="EMBL" id="ROL48252.1"/>
    </source>
</evidence>
<gene>
    <name evidence="13" type="ORF">DPX16_5646</name>
</gene>
<protein>
    <recommendedName>
        <fullName evidence="3">Signal peptidase complex subunit 1</fullName>
    </recommendedName>
    <alternativeName>
        <fullName evidence="8">Microsomal signal peptidase 12 kDa subunit</fullName>
    </alternativeName>
</protein>
<dbReference type="GO" id="GO:0045047">
    <property type="term" value="P:protein targeting to ER"/>
    <property type="evidence" value="ECO:0007669"/>
    <property type="project" value="TreeGrafter"/>
</dbReference>
<dbReference type="InterPro" id="IPR009542">
    <property type="entry name" value="Spc1/SPCS1"/>
</dbReference>
<evidence type="ECO:0000256" key="12">
    <source>
        <dbReference type="SAM" id="Phobius"/>
    </source>
</evidence>
<comment type="similarity">
    <text evidence="2">Belongs to the SPCS1 family.</text>
</comment>
<evidence type="ECO:0000256" key="3">
    <source>
        <dbReference type="ARBA" id="ARBA00017059"/>
    </source>
</evidence>
<keyword evidence="5" id="KW-0256">Endoplasmic reticulum</keyword>
<evidence type="ECO:0000256" key="2">
    <source>
        <dbReference type="ARBA" id="ARBA00005245"/>
    </source>
</evidence>
<dbReference type="OrthoDB" id="263893at2759"/>
<dbReference type="Pfam" id="PF06645">
    <property type="entry name" value="SPC12"/>
    <property type="match status" value="1"/>
</dbReference>
<dbReference type="Proteomes" id="UP000281406">
    <property type="component" value="Unassembled WGS sequence"/>
</dbReference>
<keyword evidence="6 12" id="KW-1133">Transmembrane helix</keyword>
<evidence type="ECO:0000313" key="14">
    <source>
        <dbReference type="Proteomes" id="UP000281406"/>
    </source>
</evidence>
<proteinExistence type="inferred from homology"/>
<organism evidence="13 14">
    <name type="scientific">Anabarilius grahami</name>
    <name type="common">Kanglang fish</name>
    <name type="synonym">Barilius grahami</name>
    <dbReference type="NCBI Taxonomy" id="495550"/>
    <lineage>
        <taxon>Eukaryota</taxon>
        <taxon>Metazoa</taxon>
        <taxon>Chordata</taxon>
        <taxon>Craniata</taxon>
        <taxon>Vertebrata</taxon>
        <taxon>Euteleostomi</taxon>
        <taxon>Actinopterygii</taxon>
        <taxon>Neopterygii</taxon>
        <taxon>Teleostei</taxon>
        <taxon>Ostariophysi</taxon>
        <taxon>Cypriniformes</taxon>
        <taxon>Xenocyprididae</taxon>
        <taxon>Xenocypridinae</taxon>
        <taxon>Xenocypridinae incertae sedis</taxon>
        <taxon>Anabarilius</taxon>
    </lineage>
</organism>
<keyword evidence="4 12" id="KW-0812">Transmembrane</keyword>
<sequence length="120" mass="13596">MRRDCVGSAQLNLRVLFSGVDVTNTPLQDYKGQKLAEQIFQGIILVSAVIGFIYGLSIQQFGWTVYIMLAGFTVSCLLTLPPWPMYRKNPLSWQPAMPETPGENRDKPQENPSQKKKKHK</sequence>
<reference evidence="13 14" key="1">
    <citation type="submission" date="2018-10" db="EMBL/GenBank/DDBJ databases">
        <title>Genome assembly for a Yunnan-Guizhou Plateau 3E fish, Anabarilius grahami (Regan), and its evolutionary and genetic applications.</title>
        <authorList>
            <person name="Jiang W."/>
        </authorList>
    </citation>
    <scope>NUCLEOTIDE SEQUENCE [LARGE SCALE GENOMIC DNA]</scope>
    <source>
        <strain evidence="13">AG-KIZ</strain>
        <tissue evidence="13">Muscle</tissue>
    </source>
</reference>
<keyword evidence="7 12" id="KW-0472">Membrane</keyword>
<evidence type="ECO:0000256" key="7">
    <source>
        <dbReference type="ARBA" id="ARBA00023136"/>
    </source>
</evidence>
<dbReference type="GO" id="GO:0006465">
    <property type="term" value="P:signal peptide processing"/>
    <property type="evidence" value="ECO:0007669"/>
    <property type="project" value="InterPro"/>
</dbReference>
<feature type="transmembrane region" description="Helical" evidence="12">
    <location>
        <begin position="39"/>
        <end position="57"/>
    </location>
</feature>
<dbReference type="GO" id="GO:0005787">
    <property type="term" value="C:signal peptidase complex"/>
    <property type="evidence" value="ECO:0007669"/>
    <property type="project" value="InterPro"/>
</dbReference>
<accession>A0A3N0YPW4</accession>
<dbReference type="AlphaFoldDB" id="A0A3N0YPW4"/>
<evidence type="ECO:0000256" key="5">
    <source>
        <dbReference type="ARBA" id="ARBA00022824"/>
    </source>
</evidence>
<dbReference type="PANTHER" id="PTHR13202">
    <property type="entry name" value="MICROSOMAL SIGNAL PEPTIDASE 12 KDA SUBUNIT"/>
    <property type="match status" value="1"/>
</dbReference>
<evidence type="ECO:0000256" key="1">
    <source>
        <dbReference type="ARBA" id="ARBA00004477"/>
    </source>
</evidence>
<feature type="transmembrane region" description="Helical" evidence="12">
    <location>
        <begin position="63"/>
        <end position="83"/>
    </location>
</feature>
<evidence type="ECO:0000256" key="9">
    <source>
        <dbReference type="ARBA" id="ARBA00045204"/>
    </source>
</evidence>
<comment type="caution">
    <text evidence="13">The sequence shown here is derived from an EMBL/GenBank/DDBJ whole genome shotgun (WGS) entry which is preliminary data.</text>
</comment>
<dbReference type="PANTHER" id="PTHR13202:SF0">
    <property type="entry name" value="SIGNAL PEPTIDASE COMPLEX SUBUNIT 1"/>
    <property type="match status" value="1"/>
</dbReference>
<comment type="subcellular location">
    <subcellularLocation>
        <location evidence="1">Endoplasmic reticulum membrane</location>
        <topology evidence="1">Multi-pass membrane protein</topology>
    </subcellularLocation>
</comment>
<keyword evidence="14" id="KW-1185">Reference proteome</keyword>
<evidence type="ECO:0000256" key="8">
    <source>
        <dbReference type="ARBA" id="ARBA00032913"/>
    </source>
</evidence>
<name>A0A3N0YPW4_ANAGA</name>
<evidence type="ECO:0000256" key="11">
    <source>
        <dbReference type="SAM" id="MobiDB-lite"/>
    </source>
</evidence>
<evidence type="ECO:0000256" key="4">
    <source>
        <dbReference type="ARBA" id="ARBA00022692"/>
    </source>
</evidence>
<comment type="function">
    <text evidence="9">Component of the signal peptidase complex (SPC) which catalyzes the cleavage of N-terminal signal sequences from nascent proteins as they are translocated into the lumen of the endoplasmic reticulum. Dispensable for SPC enzymatic activity.</text>
</comment>
<comment type="subunit">
    <text evidence="10">Component of the signal peptidase complex paralog A (SPC-A) composed of a catalytic subunit SEC11A and three accessory subunits SPCS1, SPCS2 and SPCS3. Component of the signal peptidase complex paralog C (SPC-C) composed of a catalytic subunit SEC11C and three accessory subunits SPCS1, SPCS2 and SPCS3. Within the complex, interacts with SPCS2 and SPCS3. The complex induces a local thinning of the ER membrane which is used to measure the length of the signal peptide (SP) h-region of protein substrates. This ensures the selectivity of the complex towards h-regions shorter than 18-20 amino acids.</text>
</comment>
<dbReference type="EMBL" id="RJVU01031169">
    <property type="protein sequence ID" value="ROL48252.1"/>
    <property type="molecule type" value="Genomic_DNA"/>
</dbReference>
<evidence type="ECO:0000256" key="10">
    <source>
        <dbReference type="ARBA" id="ARBA00046498"/>
    </source>
</evidence>